<dbReference type="KEGG" id="saqi:AXG55_14545"/>
<dbReference type="NCBIfam" id="NF041492">
    <property type="entry name" value="MobF"/>
    <property type="match status" value="1"/>
</dbReference>
<organism evidence="2 3">
    <name type="scientific">Silvanigrella aquatica</name>
    <dbReference type="NCBI Taxonomy" id="1915309"/>
    <lineage>
        <taxon>Bacteria</taxon>
        <taxon>Pseudomonadati</taxon>
        <taxon>Bdellovibrionota</taxon>
        <taxon>Oligoflexia</taxon>
        <taxon>Silvanigrellales</taxon>
        <taxon>Silvanigrellaceae</taxon>
        <taxon>Silvanigrella</taxon>
    </lineage>
</organism>
<sequence>MLSIYRLQNVSQALTYYKEDNYYSKENQEEYSEWYGIAAEDLGLNGKVKLKDFNYILNGCNRDGKSLVNKKIKEQKLSYETYYNVKNEYNKLINSLNIEDKYKDEISIIINKITDSNDKIPVKTIDNYEKRISSLINNSNVISIDKKDKFKGEFKKINHNFKKIADRRPAYDLTFSAPKSVSIAALVGDDKRLIDAHRNAVKYALSVVEKEYSQTRIVENNNRNILVTNNIVAATFEHDISRKIDPQLHTHCVLMNLTKSNGEWRSINQDGFYYSSKKLGAIYQNELAKCIKKLGYEIKLNPNGTFDIKGYTNDHLLHFSKRSLQMKEMGSKNQRDARKYVLIERDKKVDGIPKKSTYNEWKNEAKILNITHPISSNVNTFNEQNSINKIDILESIISNSVKELTENDISLKKDKLHEKILTKSLGIFDYNEETKVRTEEYLKKKLI</sequence>
<dbReference type="Proteomes" id="UP000184731">
    <property type="component" value="Plasmid pnonnen1"/>
</dbReference>
<reference evidence="2 3" key="1">
    <citation type="submission" date="2016-10" db="EMBL/GenBank/DDBJ databases">
        <title>Silvanigrella aquatica sp. nov., isolated from a freshwater lake located in the Black Forest, Germany, description of Silvanigrellaceae fam. nov., Silvanigrellales ord. nov., reclassification of the order Bdellovibrionales in the class Oligoflexia, reclassification of the families Bacteriovoracaceae and Halobacteriovoraceae in the new order Bacteriovoracales ord. nov., and reclassification of the family Pseudobacteriovoracaceae in the order Oligoflexiales.</title>
        <authorList>
            <person name="Hahn M.W."/>
            <person name="Schmidt J."/>
            <person name="Koll U."/>
            <person name="Rohde M."/>
            <person name="Verbag S."/>
            <person name="Pitt A."/>
            <person name="Nakai R."/>
            <person name="Naganuma T."/>
            <person name="Lang E."/>
        </authorList>
    </citation>
    <scope>NUCLEOTIDE SEQUENCE [LARGE SCALE GENOMIC DNA]</scope>
    <source>
        <strain evidence="2 3">MWH-Nonnen-W8red</strain>
        <plasmid evidence="3">Plasmid pnonnen1</plasmid>
    </source>
</reference>
<name>A0A1L4D4W6_9BACT</name>
<proteinExistence type="predicted"/>
<keyword evidence="3" id="KW-1185">Reference proteome</keyword>
<protein>
    <recommendedName>
        <fullName evidence="1">TrwC relaxase domain-containing protein</fullName>
    </recommendedName>
</protein>
<dbReference type="EMBL" id="CP017835">
    <property type="protein sequence ID" value="APJ05238.1"/>
    <property type="molecule type" value="Genomic_DNA"/>
</dbReference>
<dbReference type="SUPFAM" id="SSF55464">
    <property type="entry name" value="Origin of replication-binding domain, RBD-like"/>
    <property type="match status" value="1"/>
</dbReference>
<dbReference type="InterPro" id="IPR014059">
    <property type="entry name" value="TraI/TrwC_relax"/>
</dbReference>
<accession>A0A1L4D4W6</accession>
<dbReference type="NCBIfam" id="TIGR02686">
    <property type="entry name" value="relax_trwC"/>
    <property type="match status" value="1"/>
</dbReference>
<keyword evidence="2" id="KW-0614">Plasmid</keyword>
<dbReference type="AlphaFoldDB" id="A0A1L4D4W6"/>
<dbReference type="OrthoDB" id="5294128at2"/>
<evidence type="ECO:0000313" key="3">
    <source>
        <dbReference type="Proteomes" id="UP000184731"/>
    </source>
</evidence>
<gene>
    <name evidence="2" type="ORF">AXG55_14545</name>
</gene>
<evidence type="ECO:0000313" key="2">
    <source>
        <dbReference type="EMBL" id="APJ05238.1"/>
    </source>
</evidence>
<dbReference type="RefSeq" id="WP_148698902.1">
    <property type="nucleotide sequence ID" value="NZ_CP017835.1"/>
</dbReference>
<dbReference type="InterPro" id="IPR014862">
    <property type="entry name" value="TrwC"/>
</dbReference>
<dbReference type="Pfam" id="PF08751">
    <property type="entry name" value="TrwC"/>
    <property type="match status" value="1"/>
</dbReference>
<geneLocation type="plasmid" evidence="3">
    <name>pnonnen1</name>
</geneLocation>
<feature type="domain" description="TrwC relaxase" evidence="1">
    <location>
        <begin position="12"/>
        <end position="366"/>
    </location>
</feature>
<evidence type="ECO:0000259" key="1">
    <source>
        <dbReference type="Pfam" id="PF08751"/>
    </source>
</evidence>